<protein>
    <submittedName>
        <fullName evidence="9">Malonate transporter</fullName>
    </submittedName>
</protein>
<feature type="transmembrane region" description="Helical" evidence="8">
    <location>
        <begin position="178"/>
        <end position="199"/>
    </location>
</feature>
<feature type="transmembrane region" description="Helical" evidence="8">
    <location>
        <begin position="294"/>
        <end position="314"/>
    </location>
</feature>
<feature type="transmembrane region" description="Helical" evidence="8">
    <location>
        <begin position="265"/>
        <end position="282"/>
    </location>
</feature>
<gene>
    <name evidence="9" type="ORF">J2851_003081</name>
</gene>
<sequence length="316" mass="32653">MSNAIPLALAPVFFVMALGYGAGWFGIVNKDQVNGLNALVMDFALPASLFVATASTRRSEMLEQAPLFAIFGAVMLILYFLWYVLVRSSSDTNPTDASLQAVTIAFPNLAGVGLPMVSAVLGPTGAVPVAVALAAGSILVTPLTLIVVEMNGQTGSNPDETPKIRIARALRRALTKPVVLGPALGILFSLSGLTFGPVTKACLQLIGHAAAGVSLFLTGLILAGQSFRLDWKVVGATGMADVLRPLLTAAIVSVLPIPAEVAKMAILLAAVPSGFFGILFAVNYRLDSATEGSMVIASTGFSVVTMAIAIAVLFGH</sequence>
<accession>A0ABS4SL55</accession>
<evidence type="ECO:0000256" key="4">
    <source>
        <dbReference type="ARBA" id="ARBA00022475"/>
    </source>
</evidence>
<feature type="transmembrane region" description="Helical" evidence="8">
    <location>
        <begin position="35"/>
        <end position="55"/>
    </location>
</feature>
<evidence type="ECO:0000256" key="2">
    <source>
        <dbReference type="ARBA" id="ARBA00010145"/>
    </source>
</evidence>
<evidence type="ECO:0000313" key="10">
    <source>
        <dbReference type="Proteomes" id="UP000781958"/>
    </source>
</evidence>
<evidence type="ECO:0000256" key="3">
    <source>
        <dbReference type="ARBA" id="ARBA00022448"/>
    </source>
</evidence>
<keyword evidence="6 8" id="KW-1133">Transmembrane helix</keyword>
<reference evidence="9 10" key="1">
    <citation type="submission" date="2021-03" db="EMBL/GenBank/DDBJ databases">
        <title>Genomic Encyclopedia of Type Strains, Phase III (KMG-III): the genomes of soil and plant-associated and newly described type strains.</title>
        <authorList>
            <person name="Whitman W."/>
        </authorList>
    </citation>
    <scope>NUCLEOTIDE SEQUENCE [LARGE SCALE GENOMIC DNA]</scope>
    <source>
        <strain evidence="9 10">IMMIB AFH-6</strain>
    </source>
</reference>
<proteinExistence type="inferred from homology"/>
<keyword evidence="7 8" id="KW-0472">Membrane</keyword>
<feature type="transmembrane region" description="Helical" evidence="8">
    <location>
        <begin position="205"/>
        <end position="222"/>
    </location>
</feature>
<keyword evidence="4" id="KW-1003">Cell membrane</keyword>
<evidence type="ECO:0000256" key="1">
    <source>
        <dbReference type="ARBA" id="ARBA00004651"/>
    </source>
</evidence>
<keyword evidence="5 8" id="KW-0812">Transmembrane</keyword>
<evidence type="ECO:0000256" key="8">
    <source>
        <dbReference type="SAM" id="Phobius"/>
    </source>
</evidence>
<feature type="transmembrane region" description="Helical" evidence="8">
    <location>
        <begin position="125"/>
        <end position="148"/>
    </location>
</feature>
<feature type="transmembrane region" description="Helical" evidence="8">
    <location>
        <begin position="242"/>
        <end position="259"/>
    </location>
</feature>
<dbReference type="PANTHER" id="PTHR36838">
    <property type="entry name" value="AUXIN EFFLUX CARRIER FAMILY PROTEIN"/>
    <property type="match status" value="1"/>
</dbReference>
<dbReference type="InterPro" id="IPR004776">
    <property type="entry name" value="Mem_transp_PIN-like"/>
</dbReference>
<dbReference type="EMBL" id="JAGINP010000010">
    <property type="protein sequence ID" value="MBP2293298.1"/>
    <property type="molecule type" value="Genomic_DNA"/>
</dbReference>
<feature type="transmembrane region" description="Helical" evidence="8">
    <location>
        <begin position="67"/>
        <end position="85"/>
    </location>
</feature>
<evidence type="ECO:0000256" key="7">
    <source>
        <dbReference type="ARBA" id="ARBA00023136"/>
    </source>
</evidence>
<dbReference type="Proteomes" id="UP000781958">
    <property type="component" value="Unassembled WGS sequence"/>
</dbReference>
<dbReference type="PANTHER" id="PTHR36838:SF1">
    <property type="entry name" value="SLR1864 PROTEIN"/>
    <property type="match status" value="1"/>
</dbReference>
<comment type="subcellular location">
    <subcellularLocation>
        <location evidence="1">Cell membrane</location>
        <topology evidence="1">Multi-pass membrane protein</topology>
    </subcellularLocation>
</comment>
<comment type="similarity">
    <text evidence="2">Belongs to the auxin efflux carrier (TC 2.A.69) family.</text>
</comment>
<keyword evidence="10" id="KW-1185">Reference proteome</keyword>
<organism evidence="9 10">
    <name type="scientific">Azospirillum rugosum</name>
    <dbReference type="NCBI Taxonomy" id="416170"/>
    <lineage>
        <taxon>Bacteria</taxon>
        <taxon>Pseudomonadati</taxon>
        <taxon>Pseudomonadota</taxon>
        <taxon>Alphaproteobacteria</taxon>
        <taxon>Rhodospirillales</taxon>
        <taxon>Azospirillaceae</taxon>
        <taxon>Azospirillum</taxon>
    </lineage>
</organism>
<comment type="caution">
    <text evidence="9">The sequence shown here is derived from an EMBL/GenBank/DDBJ whole genome shotgun (WGS) entry which is preliminary data.</text>
</comment>
<dbReference type="Pfam" id="PF03547">
    <property type="entry name" value="Mem_trans"/>
    <property type="match status" value="1"/>
</dbReference>
<dbReference type="Gene3D" id="1.20.1530.20">
    <property type="match status" value="1"/>
</dbReference>
<evidence type="ECO:0000313" key="9">
    <source>
        <dbReference type="EMBL" id="MBP2293298.1"/>
    </source>
</evidence>
<name>A0ABS4SL55_9PROT</name>
<evidence type="ECO:0000256" key="5">
    <source>
        <dbReference type="ARBA" id="ARBA00022692"/>
    </source>
</evidence>
<dbReference type="InterPro" id="IPR038770">
    <property type="entry name" value="Na+/solute_symporter_sf"/>
</dbReference>
<keyword evidence="3" id="KW-0813">Transport</keyword>
<dbReference type="RefSeq" id="WP_209767235.1">
    <property type="nucleotide sequence ID" value="NZ_JAGINP010000010.1"/>
</dbReference>
<evidence type="ECO:0000256" key="6">
    <source>
        <dbReference type="ARBA" id="ARBA00022989"/>
    </source>
</evidence>